<dbReference type="GO" id="GO:0016616">
    <property type="term" value="F:oxidoreductase activity, acting on the CH-OH group of donors, NAD or NADP as acceptor"/>
    <property type="evidence" value="ECO:0007669"/>
    <property type="project" value="TreeGrafter"/>
</dbReference>
<reference evidence="1 2" key="1">
    <citation type="submission" date="2013-11" db="EMBL/GenBank/DDBJ databases">
        <title>Genome sequencing of Stegodyphus mimosarum.</title>
        <authorList>
            <person name="Bechsgaard J."/>
        </authorList>
    </citation>
    <scope>NUCLEOTIDE SEQUENCE [LARGE SCALE GENOMIC DNA]</scope>
</reference>
<dbReference type="OrthoDB" id="6877434at2759"/>
<keyword evidence="2" id="KW-1185">Reference proteome</keyword>
<evidence type="ECO:0000313" key="1">
    <source>
        <dbReference type="EMBL" id="KFM58978.1"/>
    </source>
</evidence>
<dbReference type="SUPFAM" id="SSF51735">
    <property type="entry name" value="NAD(P)-binding Rossmann-fold domains"/>
    <property type="match status" value="1"/>
</dbReference>
<accession>A0A087T1I9</accession>
<evidence type="ECO:0000313" key="2">
    <source>
        <dbReference type="Proteomes" id="UP000054359"/>
    </source>
</evidence>
<dbReference type="OMA" id="SGMLIDW"/>
<protein>
    <submittedName>
        <fullName evidence="1">C-factor</fullName>
    </submittedName>
</protein>
<feature type="non-terminal residue" evidence="1">
    <location>
        <position position="93"/>
    </location>
</feature>
<sequence>MGSIDDNTSGGCYPYRTSKTALNMVTKSLAVDLKPSGVLAFALHPGWVQTDMGGSNALITPQTSVNGMLNTILSATAEHCGLMMNYDGKRIPW</sequence>
<dbReference type="InterPro" id="IPR052184">
    <property type="entry name" value="SDR_enzymes"/>
</dbReference>
<dbReference type="Gene3D" id="3.40.50.720">
    <property type="entry name" value="NAD(P)-binding Rossmann-like Domain"/>
    <property type="match status" value="1"/>
</dbReference>
<dbReference type="PANTHER" id="PTHR45458:SF1">
    <property type="entry name" value="SHORT CHAIN DEHYDROGENASE"/>
    <property type="match status" value="1"/>
</dbReference>
<dbReference type="Pfam" id="PF00106">
    <property type="entry name" value="adh_short"/>
    <property type="match status" value="1"/>
</dbReference>
<dbReference type="InterPro" id="IPR036291">
    <property type="entry name" value="NAD(P)-bd_dom_sf"/>
</dbReference>
<dbReference type="EMBL" id="KK112972">
    <property type="protein sequence ID" value="KFM58978.1"/>
    <property type="molecule type" value="Genomic_DNA"/>
</dbReference>
<dbReference type="Proteomes" id="UP000054359">
    <property type="component" value="Unassembled WGS sequence"/>
</dbReference>
<proteinExistence type="predicted"/>
<gene>
    <name evidence="1" type="ORF">X975_00628</name>
</gene>
<dbReference type="InterPro" id="IPR002347">
    <property type="entry name" value="SDR_fam"/>
</dbReference>
<dbReference type="PANTHER" id="PTHR45458">
    <property type="entry name" value="SHORT-CHAIN DEHYDROGENASE/REDUCTASE SDR"/>
    <property type="match status" value="1"/>
</dbReference>
<name>A0A087T1I9_STEMI</name>
<dbReference type="PRINTS" id="PR00081">
    <property type="entry name" value="GDHRDH"/>
</dbReference>
<dbReference type="AlphaFoldDB" id="A0A087T1I9"/>
<organism evidence="1 2">
    <name type="scientific">Stegodyphus mimosarum</name>
    <name type="common">African social velvet spider</name>
    <dbReference type="NCBI Taxonomy" id="407821"/>
    <lineage>
        <taxon>Eukaryota</taxon>
        <taxon>Metazoa</taxon>
        <taxon>Ecdysozoa</taxon>
        <taxon>Arthropoda</taxon>
        <taxon>Chelicerata</taxon>
        <taxon>Arachnida</taxon>
        <taxon>Araneae</taxon>
        <taxon>Araneomorphae</taxon>
        <taxon>Entelegynae</taxon>
        <taxon>Eresoidea</taxon>
        <taxon>Eresidae</taxon>
        <taxon>Stegodyphus</taxon>
    </lineage>
</organism>